<accession>A0A8X6K4W7</accession>
<protein>
    <submittedName>
        <fullName evidence="1">Uncharacterized protein</fullName>
    </submittedName>
</protein>
<proteinExistence type="predicted"/>
<sequence>MPDMDVDPPDRQTLCCKRYDLFSTIESEEILVSNFNEVINVPDTPQNYQMKEIVKKQIREHQQAKDAALTELDTIPPSFFEKSPISLSFSHPAHCSIQSIASNLVNLLSPHWSTSLMPRMHLHSNLQLQANNITRQRAEGPGGPSP</sequence>
<evidence type="ECO:0000313" key="1">
    <source>
        <dbReference type="EMBL" id="GFQ63995.1"/>
    </source>
</evidence>
<keyword evidence="2" id="KW-1185">Reference proteome</keyword>
<name>A0A8X6K4W7_TRICU</name>
<reference evidence="1" key="1">
    <citation type="submission" date="2020-07" db="EMBL/GenBank/DDBJ databases">
        <title>Multicomponent nature underlies the extraordinary mechanical properties of spider dragline silk.</title>
        <authorList>
            <person name="Kono N."/>
            <person name="Nakamura H."/>
            <person name="Mori M."/>
            <person name="Yoshida Y."/>
            <person name="Ohtoshi R."/>
            <person name="Malay A.D."/>
            <person name="Moran D.A.P."/>
            <person name="Tomita M."/>
            <person name="Numata K."/>
            <person name="Arakawa K."/>
        </authorList>
    </citation>
    <scope>NUCLEOTIDE SEQUENCE</scope>
</reference>
<dbReference type="Proteomes" id="UP000887116">
    <property type="component" value="Unassembled WGS sequence"/>
</dbReference>
<comment type="caution">
    <text evidence="1">The sequence shown here is derived from an EMBL/GenBank/DDBJ whole genome shotgun (WGS) entry which is preliminary data.</text>
</comment>
<evidence type="ECO:0000313" key="2">
    <source>
        <dbReference type="Proteomes" id="UP000887116"/>
    </source>
</evidence>
<organism evidence="1 2">
    <name type="scientific">Trichonephila clavata</name>
    <name type="common">Joro spider</name>
    <name type="synonym">Nephila clavata</name>
    <dbReference type="NCBI Taxonomy" id="2740835"/>
    <lineage>
        <taxon>Eukaryota</taxon>
        <taxon>Metazoa</taxon>
        <taxon>Ecdysozoa</taxon>
        <taxon>Arthropoda</taxon>
        <taxon>Chelicerata</taxon>
        <taxon>Arachnida</taxon>
        <taxon>Araneae</taxon>
        <taxon>Araneomorphae</taxon>
        <taxon>Entelegynae</taxon>
        <taxon>Araneoidea</taxon>
        <taxon>Nephilidae</taxon>
        <taxon>Trichonephila</taxon>
    </lineage>
</organism>
<gene>
    <name evidence="1" type="ORF">TNCT_201601</name>
</gene>
<dbReference type="EMBL" id="BMAO01000051">
    <property type="protein sequence ID" value="GFQ63995.1"/>
    <property type="molecule type" value="Genomic_DNA"/>
</dbReference>
<dbReference type="AlphaFoldDB" id="A0A8X6K4W7"/>